<dbReference type="PANTHER" id="PTHR33164:SF99">
    <property type="entry name" value="MARR FAMILY REGULATORY PROTEIN"/>
    <property type="match status" value="1"/>
</dbReference>
<dbReference type="Gene3D" id="1.10.10.10">
    <property type="entry name" value="Winged helix-like DNA-binding domain superfamily/Winged helix DNA-binding domain"/>
    <property type="match status" value="1"/>
</dbReference>
<proteinExistence type="predicted"/>
<sequence length="147" mass="17405">MKQGDFIKEGFLLFDKINHHLAINYYSLLEIELTPKQFMVLHLIHEIEPAKIQDISHQLHLSMSSVSQLVNKLEQENYVSRSINPQNRREILVTVGKKGKEFFKKYEEMDDLVIEKYYSKLSIEETKQFRDFAKKLYTLITEESGHV</sequence>
<evidence type="ECO:0000259" key="2">
    <source>
        <dbReference type="PROSITE" id="PS50995"/>
    </source>
</evidence>
<dbReference type="SMART" id="SM00347">
    <property type="entry name" value="HTH_MARR"/>
    <property type="match status" value="1"/>
</dbReference>
<keyword evidence="4" id="KW-1185">Reference proteome</keyword>
<dbReference type="InterPro" id="IPR036388">
    <property type="entry name" value="WH-like_DNA-bd_sf"/>
</dbReference>
<dbReference type="InterPro" id="IPR036390">
    <property type="entry name" value="WH_DNA-bd_sf"/>
</dbReference>
<dbReference type="InterPro" id="IPR039422">
    <property type="entry name" value="MarR/SlyA-like"/>
</dbReference>
<organism evidence="3 4">
    <name type="scientific">Pueribacillus theae</name>
    <dbReference type="NCBI Taxonomy" id="2171751"/>
    <lineage>
        <taxon>Bacteria</taxon>
        <taxon>Bacillati</taxon>
        <taxon>Bacillota</taxon>
        <taxon>Bacilli</taxon>
        <taxon>Bacillales</taxon>
        <taxon>Bacillaceae</taxon>
        <taxon>Pueribacillus</taxon>
    </lineage>
</organism>
<keyword evidence="1" id="KW-0238">DNA-binding</keyword>
<dbReference type="InterPro" id="IPR000835">
    <property type="entry name" value="HTH_MarR-typ"/>
</dbReference>
<name>A0A2U1JI48_9BACI</name>
<dbReference type="GO" id="GO:0003677">
    <property type="term" value="F:DNA binding"/>
    <property type="evidence" value="ECO:0007669"/>
    <property type="project" value="UniProtKB-KW"/>
</dbReference>
<dbReference type="Proteomes" id="UP000245998">
    <property type="component" value="Unassembled WGS sequence"/>
</dbReference>
<dbReference type="PRINTS" id="PR00598">
    <property type="entry name" value="HTHMARR"/>
</dbReference>
<evidence type="ECO:0000256" key="1">
    <source>
        <dbReference type="ARBA" id="ARBA00023125"/>
    </source>
</evidence>
<dbReference type="EMBL" id="QCZG01000091">
    <property type="protein sequence ID" value="PWA04685.1"/>
    <property type="molecule type" value="Genomic_DNA"/>
</dbReference>
<dbReference type="SUPFAM" id="SSF46785">
    <property type="entry name" value="Winged helix' DNA-binding domain"/>
    <property type="match status" value="1"/>
</dbReference>
<reference evidence="3 4" key="1">
    <citation type="submission" date="2018-04" db="EMBL/GenBank/DDBJ databases">
        <title>Camelliibacillus theae gen. nov., sp. nov., isolated from Pu'er tea.</title>
        <authorList>
            <person name="Niu L."/>
        </authorList>
    </citation>
    <scope>NUCLEOTIDE SEQUENCE [LARGE SCALE GENOMIC DNA]</scope>
    <source>
        <strain evidence="3 4">T8</strain>
    </source>
</reference>
<dbReference type="Pfam" id="PF01047">
    <property type="entry name" value="MarR"/>
    <property type="match status" value="1"/>
</dbReference>
<dbReference type="PANTHER" id="PTHR33164">
    <property type="entry name" value="TRANSCRIPTIONAL REGULATOR, MARR FAMILY"/>
    <property type="match status" value="1"/>
</dbReference>
<protein>
    <recommendedName>
        <fullName evidence="2">HTH marR-type domain-containing protein</fullName>
    </recommendedName>
</protein>
<dbReference type="AlphaFoldDB" id="A0A2U1JI48"/>
<gene>
    <name evidence="3" type="ORF">DCC39_18690</name>
</gene>
<evidence type="ECO:0000313" key="3">
    <source>
        <dbReference type="EMBL" id="PWA04685.1"/>
    </source>
</evidence>
<accession>A0A2U1JI48</accession>
<comment type="caution">
    <text evidence="3">The sequence shown here is derived from an EMBL/GenBank/DDBJ whole genome shotgun (WGS) entry which is preliminary data.</text>
</comment>
<feature type="domain" description="HTH marR-type" evidence="2">
    <location>
        <begin position="1"/>
        <end position="138"/>
    </location>
</feature>
<dbReference type="RefSeq" id="WP_116556390.1">
    <property type="nucleotide sequence ID" value="NZ_QCZG01000091.1"/>
</dbReference>
<dbReference type="GO" id="GO:0006950">
    <property type="term" value="P:response to stress"/>
    <property type="evidence" value="ECO:0007669"/>
    <property type="project" value="TreeGrafter"/>
</dbReference>
<evidence type="ECO:0000313" key="4">
    <source>
        <dbReference type="Proteomes" id="UP000245998"/>
    </source>
</evidence>
<dbReference type="GO" id="GO:0003700">
    <property type="term" value="F:DNA-binding transcription factor activity"/>
    <property type="evidence" value="ECO:0007669"/>
    <property type="project" value="InterPro"/>
</dbReference>
<dbReference type="OrthoDB" id="2355600at2"/>
<dbReference type="PROSITE" id="PS50995">
    <property type="entry name" value="HTH_MARR_2"/>
    <property type="match status" value="1"/>
</dbReference>